<dbReference type="OrthoDB" id="10570930at2759"/>
<dbReference type="Proteomes" id="UP000008142">
    <property type="component" value="Unassembled WGS sequence"/>
</dbReference>
<name>F0UGR0_AJEC8</name>
<organism evidence="3">
    <name type="scientific">Ajellomyces capsulatus (strain H88)</name>
    <name type="common">Darling's disease fungus</name>
    <name type="synonym">Histoplasma capsulatum</name>
    <dbReference type="NCBI Taxonomy" id="544711"/>
    <lineage>
        <taxon>Eukaryota</taxon>
        <taxon>Fungi</taxon>
        <taxon>Dikarya</taxon>
        <taxon>Ascomycota</taxon>
        <taxon>Pezizomycotina</taxon>
        <taxon>Eurotiomycetes</taxon>
        <taxon>Eurotiomycetidae</taxon>
        <taxon>Onygenales</taxon>
        <taxon>Ajellomycetaceae</taxon>
        <taxon>Histoplasma</taxon>
    </lineage>
</organism>
<gene>
    <name evidence="2" type="ORF">HCEG_03575</name>
</gene>
<dbReference type="EMBL" id="DS990638">
    <property type="protein sequence ID" value="EGC44360.1"/>
    <property type="molecule type" value="Genomic_DNA"/>
</dbReference>
<dbReference type="AlphaFoldDB" id="F0UGR0"/>
<evidence type="ECO:0000313" key="3">
    <source>
        <dbReference type="Proteomes" id="UP000008142"/>
    </source>
</evidence>
<feature type="compositionally biased region" description="Basic and acidic residues" evidence="1">
    <location>
        <begin position="1"/>
        <end position="15"/>
    </location>
</feature>
<proteinExistence type="predicted"/>
<accession>F0UGR0</accession>
<feature type="region of interest" description="Disordered" evidence="1">
    <location>
        <begin position="1"/>
        <end position="22"/>
    </location>
</feature>
<dbReference type="HOGENOM" id="CLU_1239818_0_0_1"/>
<evidence type="ECO:0000256" key="1">
    <source>
        <dbReference type="SAM" id="MobiDB-lite"/>
    </source>
</evidence>
<feature type="region of interest" description="Disordered" evidence="1">
    <location>
        <begin position="80"/>
        <end position="159"/>
    </location>
</feature>
<reference evidence="3" key="1">
    <citation type="submission" date="2008-07" db="EMBL/GenBank/DDBJ databases">
        <title>Annotation of Ajellomyces capsulatus strain H88.</title>
        <authorList>
            <person name="Champion M."/>
            <person name="Cuomo C."/>
            <person name="Ma L.-J."/>
            <person name="Henn M.R."/>
            <person name="Sil A."/>
            <person name="Goldman B."/>
            <person name="Young S.K."/>
            <person name="Kodira C.D."/>
            <person name="Zeng Q."/>
            <person name="Koehrsen M."/>
            <person name="Alvarado L."/>
            <person name="Berlin A."/>
            <person name="Borenstein D."/>
            <person name="Chen Z."/>
            <person name="Engels R."/>
            <person name="Freedman E."/>
            <person name="Gellesch M."/>
            <person name="Goldberg J."/>
            <person name="Griggs A."/>
            <person name="Gujja S."/>
            <person name="Heiman D."/>
            <person name="Hepburn T."/>
            <person name="Howarth C."/>
            <person name="Jen D."/>
            <person name="Larson L."/>
            <person name="Lewis B."/>
            <person name="Mehta T."/>
            <person name="Park D."/>
            <person name="Pearson M."/>
            <person name="Roberts A."/>
            <person name="Saif S."/>
            <person name="Shea T."/>
            <person name="Shenoy N."/>
            <person name="Sisk P."/>
            <person name="Stolte C."/>
            <person name="Sykes S."/>
            <person name="Walk T."/>
            <person name="White J."/>
            <person name="Yandava C."/>
            <person name="Klein B."/>
            <person name="McEwen J.G."/>
            <person name="Puccia R."/>
            <person name="Goldman G.H."/>
            <person name="Felipe M.S."/>
            <person name="Nino-Vega G."/>
            <person name="San-Blas G."/>
            <person name="Taylor J."/>
            <person name="Mendoza L."/>
            <person name="Galagan J."/>
            <person name="Nusbaum C."/>
            <person name="Birren B."/>
        </authorList>
    </citation>
    <scope>NUCLEOTIDE SEQUENCE [LARGE SCALE GENOMIC DNA]</scope>
    <source>
        <strain evidence="3">H88</strain>
    </source>
</reference>
<protein>
    <submittedName>
        <fullName evidence="2">Predicted protein</fullName>
    </submittedName>
</protein>
<sequence length="223" mass="25024">MSDQKRTGHCCEQKSKLIHPNPSIDKKKPYLLLAIGGALAAGMEELIVRSCDKFRTKQEEGRRKGGLATPVYTTSSIVARETGNSEARRRNVAGPRKVGGNYVMDDDTDTWSQDCPSLKHRRQFDPKPVSRSLQRSGIPKGSDLLLNRGGCESEQLGERREGEEVRLRSWLVQRQRDSAAAPGWESGRIWAAAYGTDTQITQYPTKRYRVITVSYTPLPTPRH</sequence>
<evidence type="ECO:0000313" key="2">
    <source>
        <dbReference type="EMBL" id="EGC44360.1"/>
    </source>
</evidence>